<dbReference type="Gene3D" id="3.40.50.300">
    <property type="entry name" value="P-loop containing nucleotide triphosphate hydrolases"/>
    <property type="match status" value="1"/>
</dbReference>
<dbReference type="InterPro" id="IPR017871">
    <property type="entry name" value="ABC_transporter-like_CS"/>
</dbReference>
<comment type="similarity">
    <text evidence="1">Belongs to the ABC transporter superfamily.</text>
</comment>
<dbReference type="InterPro" id="IPR027417">
    <property type="entry name" value="P-loop_NTPase"/>
</dbReference>
<proteinExistence type="inferred from homology"/>
<dbReference type="InterPro" id="IPR003593">
    <property type="entry name" value="AAA+_ATPase"/>
</dbReference>
<keyword evidence="5" id="KW-0029">Amino-acid transport</keyword>
<evidence type="ECO:0000256" key="5">
    <source>
        <dbReference type="ARBA" id="ARBA00022970"/>
    </source>
</evidence>
<dbReference type="GO" id="GO:0005524">
    <property type="term" value="F:ATP binding"/>
    <property type="evidence" value="ECO:0007669"/>
    <property type="project" value="UniProtKB-KW"/>
</dbReference>
<evidence type="ECO:0000313" key="7">
    <source>
        <dbReference type="EMBL" id="UVC15054.1"/>
    </source>
</evidence>
<reference evidence="7" key="1">
    <citation type="submission" date="2020-09" db="EMBL/GenBank/DDBJ databases">
        <title>Rhizobia associated with sainfoin plants.</title>
        <authorList>
            <person name="Asharfi S."/>
            <person name="Kuzmanovic N."/>
            <person name="Bunk B."/>
            <person name="Sproeer C."/>
            <person name="Becker M."/>
            <person name="Thuenen T."/>
        </authorList>
    </citation>
    <scope>NUCLEOTIDE SEQUENCE</scope>
    <source>
        <strain evidence="7">OM4</strain>
    </source>
</reference>
<dbReference type="EMBL" id="CP062229">
    <property type="protein sequence ID" value="UVC15054.1"/>
    <property type="molecule type" value="Genomic_DNA"/>
</dbReference>
<dbReference type="CDD" id="cd03224">
    <property type="entry name" value="ABC_TM1139_LivF_branched"/>
    <property type="match status" value="1"/>
</dbReference>
<protein>
    <submittedName>
        <fullName evidence="7">ABC transporter ATP-binding protein</fullName>
    </submittedName>
</protein>
<dbReference type="PROSITE" id="PS00211">
    <property type="entry name" value="ABC_TRANSPORTER_1"/>
    <property type="match status" value="1"/>
</dbReference>
<keyword evidence="3" id="KW-0547">Nucleotide-binding</keyword>
<dbReference type="Pfam" id="PF00005">
    <property type="entry name" value="ABC_tran"/>
    <property type="match status" value="1"/>
</dbReference>
<dbReference type="SMART" id="SM00382">
    <property type="entry name" value="AAA"/>
    <property type="match status" value="1"/>
</dbReference>
<dbReference type="SUPFAM" id="SSF52540">
    <property type="entry name" value="P-loop containing nucleoside triphosphate hydrolases"/>
    <property type="match status" value="1"/>
</dbReference>
<dbReference type="PANTHER" id="PTHR43820:SF4">
    <property type="entry name" value="HIGH-AFFINITY BRANCHED-CHAIN AMINO ACID TRANSPORT ATP-BINDING PROTEIN LIVF"/>
    <property type="match status" value="1"/>
</dbReference>
<evidence type="ECO:0000256" key="3">
    <source>
        <dbReference type="ARBA" id="ARBA00022741"/>
    </source>
</evidence>
<gene>
    <name evidence="7" type="ORF">IHQ72_31440</name>
</gene>
<dbReference type="PROSITE" id="PS50893">
    <property type="entry name" value="ABC_TRANSPORTER_2"/>
    <property type="match status" value="1"/>
</dbReference>
<dbReference type="InterPro" id="IPR003439">
    <property type="entry name" value="ABC_transporter-like_ATP-bd"/>
</dbReference>
<keyword evidence="8" id="KW-1185">Reference proteome</keyword>
<evidence type="ECO:0000259" key="6">
    <source>
        <dbReference type="PROSITE" id="PS50893"/>
    </source>
</evidence>
<keyword evidence="4 7" id="KW-0067">ATP-binding</keyword>
<sequence length="234" mass="25214">MLSVEHLEAGYGSLQVLRGIDFAIEEGTIVALLGSNGAGKTTTLRAVSGLIPARGRIEFAGKSLIGLNPARRVELGLAHIPQGRGTFASFSVEENLALGATIVSSRKQIADDLERWYAVFPRLRERRRQQAGTLSGGEQQMLAIARALMSRPRILMCDEPSLGLAPAIVDELFSIIVRLNAEHGTTVLIVEQNADRTLRIAHTAYVMEAGEITLRGKAADLLADASVQRSYLGV</sequence>
<name>A0ABY5QWL1_9HYPH</name>
<dbReference type="InterPro" id="IPR052156">
    <property type="entry name" value="BCAA_Transport_ATP-bd_LivF"/>
</dbReference>
<evidence type="ECO:0000256" key="2">
    <source>
        <dbReference type="ARBA" id="ARBA00022448"/>
    </source>
</evidence>
<organism evidence="7 8">
    <name type="scientific">Mesorhizobium onobrychidis</name>
    <dbReference type="NCBI Taxonomy" id="2775404"/>
    <lineage>
        <taxon>Bacteria</taxon>
        <taxon>Pseudomonadati</taxon>
        <taxon>Pseudomonadota</taxon>
        <taxon>Alphaproteobacteria</taxon>
        <taxon>Hyphomicrobiales</taxon>
        <taxon>Phyllobacteriaceae</taxon>
        <taxon>Mesorhizobium</taxon>
    </lineage>
</organism>
<feature type="domain" description="ABC transporter" evidence="6">
    <location>
        <begin position="2"/>
        <end position="234"/>
    </location>
</feature>
<accession>A0ABY5QWL1</accession>
<dbReference type="Proteomes" id="UP001058098">
    <property type="component" value="Chromosome"/>
</dbReference>
<evidence type="ECO:0000256" key="4">
    <source>
        <dbReference type="ARBA" id="ARBA00022840"/>
    </source>
</evidence>
<keyword evidence="2" id="KW-0813">Transport</keyword>
<dbReference type="RefSeq" id="WP_258119627.1">
    <property type="nucleotide sequence ID" value="NZ_CP062229.1"/>
</dbReference>
<evidence type="ECO:0000313" key="8">
    <source>
        <dbReference type="Proteomes" id="UP001058098"/>
    </source>
</evidence>
<evidence type="ECO:0000256" key="1">
    <source>
        <dbReference type="ARBA" id="ARBA00005417"/>
    </source>
</evidence>
<dbReference type="PANTHER" id="PTHR43820">
    <property type="entry name" value="HIGH-AFFINITY BRANCHED-CHAIN AMINO ACID TRANSPORT ATP-BINDING PROTEIN LIVF"/>
    <property type="match status" value="1"/>
</dbReference>